<reference evidence="16" key="1">
    <citation type="submission" date="2018-02" db="EMBL/GenBank/DDBJ databases">
        <authorList>
            <person name="Clavel T."/>
            <person name="Strowig T."/>
        </authorList>
    </citation>
    <scope>NUCLEOTIDE SEQUENCE [LARGE SCALE GENOMIC DNA]</scope>
    <source>
        <strain evidence="16">DSM 100764</strain>
    </source>
</reference>
<dbReference type="AlphaFoldDB" id="A0A2V1IV60"/>
<comment type="cofactor">
    <cofactor evidence="12">
        <name>Zn(2+)</name>
        <dbReference type="ChEBI" id="CHEBI:29105"/>
    </cofactor>
    <text evidence="12">Binds 1 zinc ion per monomer.</text>
</comment>
<evidence type="ECO:0000256" key="11">
    <source>
        <dbReference type="ARBA" id="ARBA00023163"/>
    </source>
</evidence>
<keyword evidence="6 12" id="KW-0479">Metal-binding</keyword>
<evidence type="ECO:0000259" key="14">
    <source>
        <dbReference type="PROSITE" id="PS50880"/>
    </source>
</evidence>
<dbReference type="GeneID" id="93425570"/>
<dbReference type="GO" id="GO:0006269">
    <property type="term" value="P:DNA replication, synthesis of primer"/>
    <property type="evidence" value="ECO:0007669"/>
    <property type="project" value="UniProtKB-UniRule"/>
</dbReference>
<gene>
    <name evidence="12" type="primary">dnaG</name>
    <name evidence="15" type="ORF">C5O25_03835</name>
</gene>
<keyword evidence="9" id="KW-0460">Magnesium</keyword>
<sequence>MARIDDATVRKINDTADIVEVVSDYVRLKKRGSGYIGLCPFHNERTPSFSVSKSRNFCKCFSCGKGGSPVGFIMEVEQVDYPGALRILARKYGITIEERELTDEERHEASERESMLAVNDFAMRWFERNIQQTQEGRDIGLAYFRQRGIDERMIERFHLGYSLDRRDALRTEALRAGYTDEFLEKTGLIIRHEGGGISDRFRARVIYPIFTLSGKVVGFGGRTLRSDKTMAKYVNSPESVIYHKSTELYGLYQAKPSIVRKDKCILVEGYMDVISMHQAGIENVVASSGTSLTEGQIRLIHRFTENVTVIYDSDPAGIKASLRGIDLLLAEGLMVKVLLLPDGDDPDSFAQSHPSSEVERYIEENEGDFVKFKTDILMKDTDRDPIARSRAMTEIVRTIAVIPEMMLRTTYIAECSRRFGISEELLTLQVRREMAARAERQATEDRARQARRSWEEQSSTAPAAATPAPDVARQAAGNAAVAQASPANRLAPYEREILRYVLRYGPLYLADMTDDQGHTYPMNVIEVVASLLEQDMLQFSYPPYADTYAAARSLMARAWPDYIARQRQRLEQARDERLEAGREEIRRTAMDMAEIERCEQELQQSVTSMVDEGMEEASRTFISRELGVDSDDTVRKVTLSLVSERHKLSKIHSKFSRVETERDKLIELVPMAIYNLKEAIIEQRLAALREELRRCGSDPEACTRILSDMGQLNESKKSLAAYLGERTITPRRH</sequence>
<evidence type="ECO:0000313" key="16">
    <source>
        <dbReference type="Proteomes" id="UP000244925"/>
    </source>
</evidence>
<feature type="region of interest" description="Disordered" evidence="13">
    <location>
        <begin position="439"/>
        <end position="477"/>
    </location>
</feature>
<keyword evidence="10 12" id="KW-0238">DNA-binding</keyword>
<dbReference type="Pfam" id="PF08275">
    <property type="entry name" value="DNAG_N"/>
    <property type="match status" value="1"/>
</dbReference>
<dbReference type="GO" id="GO:0008270">
    <property type="term" value="F:zinc ion binding"/>
    <property type="evidence" value="ECO:0007669"/>
    <property type="project" value="UniProtKB-UniRule"/>
</dbReference>
<dbReference type="Gene3D" id="3.90.580.10">
    <property type="entry name" value="Zinc finger, CHC2-type domain"/>
    <property type="match status" value="1"/>
</dbReference>
<comment type="subunit">
    <text evidence="12">Monomer. Interacts with DnaB.</text>
</comment>
<dbReference type="SUPFAM" id="SSF57783">
    <property type="entry name" value="Zinc beta-ribbon"/>
    <property type="match status" value="1"/>
</dbReference>
<keyword evidence="4 12" id="KW-0548">Nucleotidyltransferase</keyword>
<evidence type="ECO:0000313" key="15">
    <source>
        <dbReference type="EMBL" id="PWB08666.1"/>
    </source>
</evidence>
<keyword evidence="5 12" id="KW-0235">DNA replication</keyword>
<evidence type="ECO:0000256" key="7">
    <source>
        <dbReference type="ARBA" id="ARBA00022771"/>
    </source>
</evidence>
<dbReference type="NCBIfam" id="TIGR01391">
    <property type="entry name" value="dnaG"/>
    <property type="match status" value="1"/>
</dbReference>
<evidence type="ECO:0000256" key="5">
    <source>
        <dbReference type="ARBA" id="ARBA00022705"/>
    </source>
</evidence>
<dbReference type="InterPro" id="IPR006295">
    <property type="entry name" value="DNA_primase_DnaG"/>
</dbReference>
<dbReference type="FunFam" id="3.40.1360.10:FF:000002">
    <property type="entry name" value="DNA primase"/>
    <property type="match status" value="1"/>
</dbReference>
<dbReference type="SMART" id="SM00400">
    <property type="entry name" value="ZnF_CHCC"/>
    <property type="match status" value="1"/>
</dbReference>
<keyword evidence="3 12" id="KW-0808">Transferase</keyword>
<dbReference type="InterPro" id="IPR019475">
    <property type="entry name" value="DNA_primase_DnaB-bd"/>
</dbReference>
<dbReference type="PANTHER" id="PTHR30313:SF2">
    <property type="entry name" value="DNA PRIMASE"/>
    <property type="match status" value="1"/>
</dbReference>
<dbReference type="PROSITE" id="PS50880">
    <property type="entry name" value="TOPRIM"/>
    <property type="match status" value="1"/>
</dbReference>
<accession>A0A2V1IV60</accession>
<keyword evidence="7 12" id="KW-0863">Zinc-finger</keyword>
<evidence type="ECO:0000256" key="12">
    <source>
        <dbReference type="HAMAP-Rule" id="MF_00974"/>
    </source>
</evidence>
<dbReference type="PANTHER" id="PTHR30313">
    <property type="entry name" value="DNA PRIMASE"/>
    <property type="match status" value="1"/>
</dbReference>
<dbReference type="SMART" id="SM00493">
    <property type="entry name" value="TOPRIM"/>
    <property type="match status" value="1"/>
</dbReference>
<dbReference type="GO" id="GO:0000428">
    <property type="term" value="C:DNA-directed RNA polymerase complex"/>
    <property type="evidence" value="ECO:0007669"/>
    <property type="project" value="UniProtKB-KW"/>
</dbReference>
<dbReference type="Pfam" id="PF01807">
    <property type="entry name" value="Zn_ribbon_DnaG"/>
    <property type="match status" value="1"/>
</dbReference>
<dbReference type="SUPFAM" id="SSF56731">
    <property type="entry name" value="DNA primase core"/>
    <property type="match status" value="1"/>
</dbReference>
<evidence type="ECO:0000256" key="2">
    <source>
        <dbReference type="ARBA" id="ARBA00022515"/>
    </source>
</evidence>
<dbReference type="FunFam" id="3.90.580.10:FF:000001">
    <property type="entry name" value="DNA primase"/>
    <property type="match status" value="1"/>
</dbReference>
<comment type="catalytic activity">
    <reaction evidence="12">
        <text>ssDNA + n NTP = ssDNA/pppN(pN)n-1 hybrid + (n-1) diphosphate.</text>
        <dbReference type="EC" id="2.7.7.101"/>
    </reaction>
</comment>
<dbReference type="GO" id="GO:0005737">
    <property type="term" value="C:cytoplasm"/>
    <property type="evidence" value="ECO:0007669"/>
    <property type="project" value="TreeGrafter"/>
</dbReference>
<proteinExistence type="inferred from homology"/>
<comment type="caution">
    <text evidence="15">The sequence shown here is derived from an EMBL/GenBank/DDBJ whole genome shotgun (WGS) entry which is preliminary data.</text>
</comment>
<feature type="domain" description="Toprim" evidence="14">
    <location>
        <begin position="262"/>
        <end position="354"/>
    </location>
</feature>
<comment type="domain">
    <text evidence="12">Contains an N-terminal zinc-binding domain, a central core domain that contains the primase activity, and a C-terminal DnaB-binding domain.</text>
</comment>
<dbReference type="InterPro" id="IPR036977">
    <property type="entry name" value="DNA_primase_Znf_CHC2"/>
</dbReference>
<feature type="compositionally biased region" description="Basic and acidic residues" evidence="13">
    <location>
        <begin position="439"/>
        <end position="455"/>
    </location>
</feature>
<dbReference type="InterPro" id="IPR013264">
    <property type="entry name" value="DNAG_N"/>
</dbReference>
<dbReference type="InterPro" id="IPR030846">
    <property type="entry name" value="DnaG_bac"/>
</dbReference>
<dbReference type="InterPro" id="IPR006171">
    <property type="entry name" value="TOPRIM_dom"/>
</dbReference>
<evidence type="ECO:0000256" key="13">
    <source>
        <dbReference type="SAM" id="MobiDB-lite"/>
    </source>
</evidence>
<dbReference type="Pfam" id="PF10410">
    <property type="entry name" value="DnaB_bind"/>
    <property type="match status" value="1"/>
</dbReference>
<keyword evidence="2 12" id="KW-0639">Primosome</keyword>
<keyword evidence="1 12" id="KW-0240">DNA-directed RNA polymerase</keyword>
<dbReference type="InterPro" id="IPR002694">
    <property type="entry name" value="Znf_CHC2"/>
</dbReference>
<dbReference type="EC" id="2.7.7.101" evidence="12"/>
<protein>
    <recommendedName>
        <fullName evidence="12">DNA primase</fullName>
        <ecNumber evidence="12">2.7.7.101</ecNumber>
    </recommendedName>
</protein>
<comment type="function">
    <text evidence="12">RNA polymerase that catalyzes the synthesis of short RNA molecules used as primers for DNA polymerase during DNA replication.</text>
</comment>
<dbReference type="HAMAP" id="MF_00974">
    <property type="entry name" value="DNA_primase_DnaG"/>
    <property type="match status" value="1"/>
</dbReference>
<evidence type="ECO:0000256" key="8">
    <source>
        <dbReference type="ARBA" id="ARBA00022833"/>
    </source>
</evidence>
<evidence type="ECO:0000256" key="10">
    <source>
        <dbReference type="ARBA" id="ARBA00023125"/>
    </source>
</evidence>
<feature type="zinc finger region" description="CHC2-type" evidence="12">
    <location>
        <begin position="39"/>
        <end position="63"/>
    </location>
</feature>
<dbReference type="RefSeq" id="WP_107035412.1">
    <property type="nucleotide sequence ID" value="NZ_CAOMZA010000030.1"/>
</dbReference>
<dbReference type="InterPro" id="IPR034151">
    <property type="entry name" value="TOPRIM_DnaG_bac"/>
</dbReference>
<dbReference type="Gene3D" id="3.90.980.10">
    <property type="entry name" value="DNA primase, catalytic core, N-terminal domain"/>
    <property type="match status" value="1"/>
</dbReference>
<organism evidence="15 16">
    <name type="scientific">Paramuribaculum intestinale</name>
    <dbReference type="NCBI Taxonomy" id="2094151"/>
    <lineage>
        <taxon>Bacteria</taxon>
        <taxon>Pseudomonadati</taxon>
        <taxon>Bacteroidota</taxon>
        <taxon>Bacteroidia</taxon>
        <taxon>Bacteroidales</taxon>
        <taxon>Muribaculaceae</taxon>
        <taxon>Paramuribaculum</taxon>
    </lineage>
</organism>
<dbReference type="Proteomes" id="UP000244925">
    <property type="component" value="Unassembled WGS sequence"/>
</dbReference>
<dbReference type="InterPro" id="IPR050219">
    <property type="entry name" value="DnaG_primase"/>
</dbReference>
<keyword evidence="11 12" id="KW-0804">Transcription</keyword>
<dbReference type="EMBL" id="PUBV01000005">
    <property type="protein sequence ID" value="PWB08666.1"/>
    <property type="molecule type" value="Genomic_DNA"/>
</dbReference>
<evidence type="ECO:0000256" key="6">
    <source>
        <dbReference type="ARBA" id="ARBA00022723"/>
    </source>
</evidence>
<evidence type="ECO:0000256" key="3">
    <source>
        <dbReference type="ARBA" id="ARBA00022679"/>
    </source>
</evidence>
<dbReference type="GO" id="GO:1990077">
    <property type="term" value="C:primosome complex"/>
    <property type="evidence" value="ECO:0007669"/>
    <property type="project" value="UniProtKB-KW"/>
</dbReference>
<dbReference type="InterPro" id="IPR037068">
    <property type="entry name" value="DNA_primase_core_N_sf"/>
</dbReference>
<dbReference type="Pfam" id="PF13155">
    <property type="entry name" value="Toprim_2"/>
    <property type="match status" value="1"/>
</dbReference>
<comment type="similarity">
    <text evidence="12">Belongs to the DnaG primase family.</text>
</comment>
<keyword evidence="16" id="KW-1185">Reference proteome</keyword>
<keyword evidence="8 12" id="KW-0862">Zinc</keyword>
<dbReference type="GO" id="GO:0003899">
    <property type="term" value="F:DNA-directed RNA polymerase activity"/>
    <property type="evidence" value="ECO:0007669"/>
    <property type="project" value="UniProtKB-UniRule"/>
</dbReference>
<evidence type="ECO:0000256" key="4">
    <source>
        <dbReference type="ARBA" id="ARBA00022695"/>
    </source>
</evidence>
<dbReference type="Gene3D" id="3.40.1360.10">
    <property type="match status" value="1"/>
</dbReference>
<evidence type="ECO:0000256" key="9">
    <source>
        <dbReference type="ARBA" id="ARBA00022842"/>
    </source>
</evidence>
<feature type="compositionally biased region" description="Low complexity" evidence="13">
    <location>
        <begin position="461"/>
        <end position="477"/>
    </location>
</feature>
<dbReference type="GO" id="GO:0003677">
    <property type="term" value="F:DNA binding"/>
    <property type="evidence" value="ECO:0007669"/>
    <property type="project" value="UniProtKB-KW"/>
</dbReference>
<evidence type="ECO:0000256" key="1">
    <source>
        <dbReference type="ARBA" id="ARBA00022478"/>
    </source>
</evidence>
<dbReference type="CDD" id="cd03364">
    <property type="entry name" value="TOPRIM_DnaG_primases"/>
    <property type="match status" value="1"/>
</dbReference>
<name>A0A2V1IV60_9BACT</name>